<protein>
    <submittedName>
        <fullName evidence="2">Uncharacterized protein</fullName>
    </submittedName>
</protein>
<organism evidence="2 3">
    <name type="scientific">Diatraea saccharalis</name>
    <name type="common">sugarcane borer</name>
    <dbReference type="NCBI Taxonomy" id="40085"/>
    <lineage>
        <taxon>Eukaryota</taxon>
        <taxon>Metazoa</taxon>
        <taxon>Ecdysozoa</taxon>
        <taxon>Arthropoda</taxon>
        <taxon>Hexapoda</taxon>
        <taxon>Insecta</taxon>
        <taxon>Pterygota</taxon>
        <taxon>Neoptera</taxon>
        <taxon>Endopterygota</taxon>
        <taxon>Lepidoptera</taxon>
        <taxon>Glossata</taxon>
        <taxon>Ditrysia</taxon>
        <taxon>Pyraloidea</taxon>
        <taxon>Crambidae</taxon>
        <taxon>Crambinae</taxon>
        <taxon>Diatraea</taxon>
    </lineage>
</organism>
<dbReference type="EMBL" id="OU893337">
    <property type="protein sequence ID" value="CAG9794282.1"/>
    <property type="molecule type" value="Genomic_DNA"/>
</dbReference>
<evidence type="ECO:0000256" key="1">
    <source>
        <dbReference type="SAM" id="Coils"/>
    </source>
</evidence>
<dbReference type="OrthoDB" id="7484550at2759"/>
<feature type="coiled-coil region" evidence="1">
    <location>
        <begin position="1"/>
        <end position="49"/>
    </location>
</feature>
<dbReference type="Proteomes" id="UP001153714">
    <property type="component" value="Chromosome 6"/>
</dbReference>
<reference evidence="2" key="2">
    <citation type="submission" date="2022-10" db="EMBL/GenBank/DDBJ databases">
        <authorList>
            <consortium name="ENA_rothamsted_submissions"/>
            <consortium name="culmorum"/>
            <person name="King R."/>
        </authorList>
    </citation>
    <scope>NUCLEOTIDE SEQUENCE</scope>
</reference>
<gene>
    <name evidence="2" type="ORF">DIATSA_LOCUS11675</name>
</gene>
<proteinExistence type="predicted"/>
<dbReference type="AlphaFoldDB" id="A0A9N9RBF7"/>
<accession>A0A9N9RBF7</accession>
<evidence type="ECO:0000313" key="3">
    <source>
        <dbReference type="Proteomes" id="UP001153714"/>
    </source>
</evidence>
<name>A0A9N9RBF7_9NEOP</name>
<reference evidence="2" key="1">
    <citation type="submission" date="2021-12" db="EMBL/GenBank/DDBJ databases">
        <authorList>
            <person name="King R."/>
        </authorList>
    </citation>
    <scope>NUCLEOTIDE SEQUENCE</scope>
</reference>
<sequence>MEFLSAKYDNLFKELEILKNERKNYNDNILELKNEIEVLERSSNATKLEIRNISKFENENKKSLSQIVIDIGQSLKLDIKGSDIRDVYRPFGKSDVVRPIIVDLNSVILKNDIVQSYRKLNKSGDKLNSSHIKMKGPTKLIFISECLTFEGKKIFYSARDFCRTNQFKF</sequence>
<keyword evidence="1" id="KW-0175">Coiled coil</keyword>
<keyword evidence="3" id="KW-1185">Reference proteome</keyword>
<evidence type="ECO:0000313" key="2">
    <source>
        <dbReference type="EMBL" id="CAG9794282.1"/>
    </source>
</evidence>